<dbReference type="Pfam" id="PF00015">
    <property type="entry name" value="MCPsignal"/>
    <property type="match status" value="1"/>
</dbReference>
<evidence type="ECO:0000256" key="7">
    <source>
        <dbReference type="SAM" id="Phobius"/>
    </source>
</evidence>
<feature type="coiled-coil region" evidence="6">
    <location>
        <begin position="393"/>
        <end position="422"/>
    </location>
</feature>
<dbReference type="GO" id="GO:0007165">
    <property type="term" value="P:signal transduction"/>
    <property type="evidence" value="ECO:0007669"/>
    <property type="project" value="UniProtKB-KW"/>
</dbReference>
<feature type="domain" description="T-SNARE coiled-coil homology" evidence="9">
    <location>
        <begin position="592"/>
        <end position="654"/>
    </location>
</feature>
<dbReference type="SMART" id="SM00304">
    <property type="entry name" value="HAMP"/>
    <property type="match status" value="1"/>
</dbReference>
<dbReference type="PROSITE" id="PS50111">
    <property type="entry name" value="CHEMOTAXIS_TRANSDUC_2"/>
    <property type="match status" value="1"/>
</dbReference>
<gene>
    <name evidence="11" type="ORF">EDC22_1071</name>
</gene>
<evidence type="ECO:0000256" key="6">
    <source>
        <dbReference type="SAM" id="Coils"/>
    </source>
</evidence>
<keyword evidence="7" id="KW-1133">Transmembrane helix</keyword>
<dbReference type="Gene3D" id="1.10.287.950">
    <property type="entry name" value="Methyl-accepting chemotaxis protein"/>
    <property type="match status" value="1"/>
</dbReference>
<dbReference type="PROSITE" id="PS50885">
    <property type="entry name" value="HAMP"/>
    <property type="match status" value="1"/>
</dbReference>
<dbReference type="SMART" id="SM00283">
    <property type="entry name" value="MA"/>
    <property type="match status" value="1"/>
</dbReference>
<sequence length="696" mass="72246">MKSLSLKAILYGVTGLLAGLAVLLAAENARHMWEQQAAAQLTQSYNAVGDRLLATAGSLAAERGLTVTGLNAAAQSSPDRLAAITRARETADAEFAAAIGALEAMGGSDLHEFDDARAAYAAISAVRRTIDSQLAMPKSERPQAAAADAGAALTDLIDATQRLRRALDLSLESATARTAHLQSMKDAIWVMSEFAGRERALLGGAVAQGTPLGSGQLQTVAGFRGRIDHAWETVKLIAEELNTSQAIDRAIAAVESEYIGSVGDARRRLINASASGEPYPMTADEWIAAATRGIDAILELNRTAGQEIDALTAEMARTARTWMIFGLGALLVATGGAALAFWIVAARVLRPLEAIRLAMTRLADGERDIAVPGLERRDEVGAMAAAVEVFRRNAEEVARLEAEQTERDRLAAEEKRRMMNELADSFLASVGGVVEKVSSAAVEMEATARSMAATAEETNRRAVAVSAASEEASTNVNSVASAADELSSSIGEIARQVQHAAGIAASAVTSASATNRTVEGLAATAQKIGEVVELINSIAEQTNLLALNATIEAARAGDAGKGFAVVAQEVKALASQTSKATEEIGQQISDIQAATAEAVRAIREIGDTIVSINEISTAIASAVEEQGAATDEIARNVQQASSGTGEVSANIAGVSSAASQTGSAASQVLGAARGLADQAERLRQEVNGFVERVRAA</sequence>
<dbReference type="Gene3D" id="6.10.340.10">
    <property type="match status" value="1"/>
</dbReference>
<proteinExistence type="inferred from homology"/>
<dbReference type="SUPFAM" id="SSF58104">
    <property type="entry name" value="Methyl-accepting chemotaxis protein (MCP) signaling domain"/>
    <property type="match status" value="1"/>
</dbReference>
<dbReference type="InterPro" id="IPR000727">
    <property type="entry name" value="T_SNARE_dom"/>
</dbReference>
<dbReference type="EMBL" id="SMAK01000007">
    <property type="protein sequence ID" value="TCT09155.1"/>
    <property type="molecule type" value="Genomic_DNA"/>
</dbReference>
<name>A0A4R3MCG2_9HYPH</name>
<dbReference type="InterPro" id="IPR003660">
    <property type="entry name" value="HAMP_dom"/>
</dbReference>
<dbReference type="InterPro" id="IPR004090">
    <property type="entry name" value="Chemotax_Me-accpt_rcpt"/>
</dbReference>
<dbReference type="PANTHER" id="PTHR32089">
    <property type="entry name" value="METHYL-ACCEPTING CHEMOTAXIS PROTEIN MCPB"/>
    <property type="match status" value="1"/>
</dbReference>
<dbReference type="GO" id="GO:0006935">
    <property type="term" value="P:chemotaxis"/>
    <property type="evidence" value="ECO:0007669"/>
    <property type="project" value="InterPro"/>
</dbReference>
<feature type="transmembrane region" description="Helical" evidence="7">
    <location>
        <begin position="322"/>
        <end position="349"/>
    </location>
</feature>
<feature type="domain" description="Methyl-accepting transducer" evidence="8">
    <location>
        <begin position="440"/>
        <end position="676"/>
    </location>
</feature>
<comment type="similarity">
    <text evidence="4">Belongs to the methyl-accepting chemotaxis (MCP) protein family.</text>
</comment>
<dbReference type="PROSITE" id="PS50192">
    <property type="entry name" value="T_SNARE"/>
    <property type="match status" value="1"/>
</dbReference>
<evidence type="ECO:0000313" key="12">
    <source>
        <dbReference type="Proteomes" id="UP000295678"/>
    </source>
</evidence>
<keyword evidence="6" id="KW-0175">Coiled coil</keyword>
<dbReference type="PANTHER" id="PTHR32089:SF112">
    <property type="entry name" value="LYSOZYME-LIKE PROTEIN-RELATED"/>
    <property type="match status" value="1"/>
</dbReference>
<dbReference type="Pfam" id="PF00672">
    <property type="entry name" value="HAMP"/>
    <property type="match status" value="1"/>
</dbReference>
<evidence type="ECO:0000259" key="9">
    <source>
        <dbReference type="PROSITE" id="PS50192"/>
    </source>
</evidence>
<dbReference type="GO" id="GO:0004888">
    <property type="term" value="F:transmembrane signaling receptor activity"/>
    <property type="evidence" value="ECO:0007669"/>
    <property type="project" value="InterPro"/>
</dbReference>
<keyword evidence="2" id="KW-1003">Cell membrane</keyword>
<evidence type="ECO:0000256" key="5">
    <source>
        <dbReference type="PROSITE-ProRule" id="PRU00284"/>
    </source>
</evidence>
<evidence type="ECO:0000259" key="10">
    <source>
        <dbReference type="PROSITE" id="PS50885"/>
    </source>
</evidence>
<keyword evidence="3 5" id="KW-0807">Transducer</keyword>
<dbReference type="RefSeq" id="WP_165926887.1">
    <property type="nucleotide sequence ID" value="NZ_SMAK01000007.1"/>
</dbReference>
<dbReference type="AlphaFoldDB" id="A0A4R3MCG2"/>
<dbReference type="CDD" id="cd06225">
    <property type="entry name" value="HAMP"/>
    <property type="match status" value="1"/>
</dbReference>
<reference evidence="11 12" key="1">
    <citation type="submission" date="2019-03" db="EMBL/GenBank/DDBJ databases">
        <title>Genomic Encyclopedia of Type Strains, Phase IV (KMG-IV): sequencing the most valuable type-strain genomes for metagenomic binning, comparative biology and taxonomic classification.</title>
        <authorList>
            <person name="Goeker M."/>
        </authorList>
    </citation>
    <scope>NUCLEOTIDE SEQUENCE [LARGE SCALE GENOMIC DNA]</scope>
    <source>
        <strain evidence="11 12">DSM 19345</strain>
    </source>
</reference>
<comment type="subcellular location">
    <subcellularLocation>
        <location evidence="1">Cell inner membrane</location>
        <topology evidence="1">Multi-pass membrane protein</topology>
    </subcellularLocation>
</comment>
<dbReference type="PRINTS" id="PR00260">
    <property type="entry name" value="CHEMTRNSDUCR"/>
</dbReference>
<organism evidence="11 12">
    <name type="scientific">Tepidamorphus gemmatus</name>
    <dbReference type="NCBI Taxonomy" id="747076"/>
    <lineage>
        <taxon>Bacteria</taxon>
        <taxon>Pseudomonadati</taxon>
        <taxon>Pseudomonadota</taxon>
        <taxon>Alphaproteobacteria</taxon>
        <taxon>Hyphomicrobiales</taxon>
        <taxon>Tepidamorphaceae</taxon>
        <taxon>Tepidamorphus</taxon>
    </lineage>
</organism>
<keyword evidence="7" id="KW-0812">Transmembrane</keyword>
<dbReference type="GO" id="GO:0005886">
    <property type="term" value="C:plasma membrane"/>
    <property type="evidence" value="ECO:0007669"/>
    <property type="project" value="UniProtKB-SubCell"/>
</dbReference>
<evidence type="ECO:0000256" key="4">
    <source>
        <dbReference type="ARBA" id="ARBA00029447"/>
    </source>
</evidence>
<keyword evidence="2" id="KW-0997">Cell inner membrane</keyword>
<evidence type="ECO:0000259" key="8">
    <source>
        <dbReference type="PROSITE" id="PS50111"/>
    </source>
</evidence>
<dbReference type="Proteomes" id="UP000295678">
    <property type="component" value="Unassembled WGS sequence"/>
</dbReference>
<dbReference type="InterPro" id="IPR004089">
    <property type="entry name" value="MCPsignal_dom"/>
</dbReference>
<evidence type="ECO:0000256" key="3">
    <source>
        <dbReference type="ARBA" id="ARBA00023224"/>
    </source>
</evidence>
<evidence type="ECO:0000256" key="2">
    <source>
        <dbReference type="ARBA" id="ARBA00022519"/>
    </source>
</evidence>
<accession>A0A4R3MCG2</accession>
<keyword evidence="7" id="KW-0472">Membrane</keyword>
<comment type="caution">
    <text evidence="11">The sequence shown here is derived from an EMBL/GenBank/DDBJ whole genome shotgun (WGS) entry which is preliminary data.</text>
</comment>
<evidence type="ECO:0000313" key="11">
    <source>
        <dbReference type="EMBL" id="TCT09155.1"/>
    </source>
</evidence>
<protein>
    <submittedName>
        <fullName evidence="11">Methyl-accepting chemotaxis sensory transducer</fullName>
    </submittedName>
</protein>
<keyword evidence="12" id="KW-1185">Reference proteome</keyword>
<evidence type="ECO:0000256" key="1">
    <source>
        <dbReference type="ARBA" id="ARBA00004429"/>
    </source>
</evidence>
<feature type="domain" description="HAMP" evidence="10">
    <location>
        <begin position="346"/>
        <end position="399"/>
    </location>
</feature>